<evidence type="ECO:0008006" key="3">
    <source>
        <dbReference type="Google" id="ProtNLM"/>
    </source>
</evidence>
<name>A0A369TK16_9RHOB</name>
<accession>A0A369TK16</accession>
<dbReference type="AlphaFoldDB" id="A0A369TK16"/>
<organism evidence="1 2">
    <name type="scientific">Thalassococcus profundi</name>
    <dbReference type="NCBI Taxonomy" id="2282382"/>
    <lineage>
        <taxon>Bacteria</taxon>
        <taxon>Pseudomonadati</taxon>
        <taxon>Pseudomonadota</taxon>
        <taxon>Alphaproteobacteria</taxon>
        <taxon>Rhodobacterales</taxon>
        <taxon>Roseobacteraceae</taxon>
        <taxon>Thalassococcus</taxon>
    </lineage>
</organism>
<sequence>MQVILHTGVHCTDDDRLLKGLLRNADAFRKDGVAIPGPGRYRNLLSELINTLGNNAPADDAREILLDAILSVDPHEVDRLVLSHENLFSVPKLTLAGGRLYRKAEQRIWAMKKLFAGDGIELFMGLRNPATFLPAVYAATPHASFDEFMCGIDPMHLRWSDLIRRLRGEHPDMPLTLWCNEDTPLIWGQIMREMAGIELNRKIVGSFDLLQEIMEPEGMKRFRTYLKEHPHINEMQKRRVMVAFLDKYAREDLIEEELDLPGWDETYVDMLSELYEEDIYEIGRMPGVTVIAP</sequence>
<evidence type="ECO:0000313" key="2">
    <source>
        <dbReference type="Proteomes" id="UP000253977"/>
    </source>
</evidence>
<comment type="caution">
    <text evidence="1">The sequence shown here is derived from an EMBL/GenBank/DDBJ whole genome shotgun (WGS) entry which is preliminary data.</text>
</comment>
<dbReference type="EMBL" id="QPMK01000010">
    <property type="protein sequence ID" value="RDD65669.1"/>
    <property type="molecule type" value="Genomic_DNA"/>
</dbReference>
<evidence type="ECO:0000313" key="1">
    <source>
        <dbReference type="EMBL" id="RDD65669.1"/>
    </source>
</evidence>
<proteinExistence type="predicted"/>
<gene>
    <name evidence="1" type="ORF">DU478_13410</name>
</gene>
<dbReference type="OrthoDB" id="7816979at2"/>
<reference evidence="1 2" key="1">
    <citation type="submission" date="2018-07" db="EMBL/GenBank/DDBJ databases">
        <title>Thalassococcus profundi sp. nov., a marine bacterium isolated from deep seawater of Okinawa Trough.</title>
        <authorList>
            <person name="Yu M."/>
        </authorList>
    </citation>
    <scope>NUCLEOTIDE SEQUENCE [LARGE SCALE GENOMIC DNA]</scope>
    <source>
        <strain evidence="1 2">WRAS1</strain>
    </source>
</reference>
<protein>
    <recommendedName>
        <fullName evidence="3">Sulfotransferase domain-containing protein</fullName>
    </recommendedName>
</protein>
<dbReference type="Proteomes" id="UP000253977">
    <property type="component" value="Unassembled WGS sequence"/>
</dbReference>
<dbReference type="RefSeq" id="WP_114511481.1">
    <property type="nucleotide sequence ID" value="NZ_QPMK01000010.1"/>
</dbReference>
<keyword evidence="2" id="KW-1185">Reference proteome</keyword>